<dbReference type="RefSeq" id="WP_109834697.1">
    <property type="nucleotide sequence ID" value="NZ_CP017195.1"/>
</dbReference>
<dbReference type="SUPFAM" id="SSF53448">
    <property type="entry name" value="Nucleotide-diphospho-sugar transferases"/>
    <property type="match status" value="1"/>
</dbReference>
<gene>
    <name evidence="5" type="ORF">BHS01_04630</name>
</gene>
<dbReference type="KEGG" id="lpaa:BHS01_04630"/>
<dbReference type="EMBL" id="CP017195">
    <property type="protein sequence ID" value="QDJ27855.1"/>
    <property type="molecule type" value="Genomic_DNA"/>
</dbReference>
<keyword evidence="3" id="KW-0808">Transferase</keyword>
<evidence type="ECO:0008006" key="7">
    <source>
        <dbReference type="Google" id="ProtNLM"/>
    </source>
</evidence>
<reference evidence="5 6" key="1">
    <citation type="submission" date="2016-09" db="EMBL/GenBank/DDBJ databases">
        <title>Lactic acid bacteria from MAP meat Genome sequencing and assembly.</title>
        <authorList>
            <person name="Behr J."/>
            <person name="Hilgarth M."/>
            <person name="Vogel R.F."/>
        </authorList>
    </citation>
    <scope>NUCLEOTIDE SEQUENCE [LARGE SCALE GENOMIC DNA]</scope>
    <source>
        <strain evidence="5 6">TMW21615</strain>
    </source>
</reference>
<comment type="similarity">
    <text evidence="1">Belongs to the glycosyltransferase 2 family.</text>
</comment>
<feature type="transmembrane region" description="Helical" evidence="4">
    <location>
        <begin position="12"/>
        <end position="36"/>
    </location>
</feature>
<dbReference type="AlphaFoldDB" id="A0A7L4WEZ3"/>
<keyword evidence="4" id="KW-0472">Membrane</keyword>
<evidence type="ECO:0000313" key="6">
    <source>
        <dbReference type="Proteomes" id="UP000516280"/>
    </source>
</evidence>
<protein>
    <recommendedName>
        <fullName evidence="7">Glycosyltransferase</fullName>
    </recommendedName>
</protein>
<organism evidence="5 6">
    <name type="scientific">Pseudolactococcus paracarnosus</name>
    <dbReference type="NCBI Taxonomy" id="2749962"/>
    <lineage>
        <taxon>Bacteria</taxon>
        <taxon>Bacillati</taxon>
        <taxon>Bacillota</taxon>
        <taxon>Bacilli</taxon>
        <taxon>Lactobacillales</taxon>
        <taxon>Streptococcaceae</taxon>
        <taxon>Pseudolactococcus</taxon>
    </lineage>
</organism>
<feature type="transmembrane region" description="Helical" evidence="4">
    <location>
        <begin position="315"/>
        <end position="335"/>
    </location>
</feature>
<sequence length="437" mass="50189">MFTLPNYLYEILSWICDILIILVFANLLFFTTLSFFGLKKPKRDYKLVSPKKKFLFLVPAHNEASVIKETVKALLNQDYDDALFDIVVIADNCTDDTANIVRNLASKAIVFENFSKPDEPRGKPHGIASFINQGGWESYDYIAFIDADNIVVPSYLTEMNSQSVAHPDFVVIQGYLGMKNISTSITASGYAAVYFITNRAVQAANYALGWNAAIGGTGFILDTTYLKENGWNPRSYTEDFELQVELSMKGLRSGWNHFASVLDEKPNGFKVSHNQRVRWAQGHWFVAFTTTIKQVVSLFKSRTLRELMSKIETLFYSYSMVRPISYLGILCLSVLDSRLFNYLPMLFSTLLFWGVMQIVNFLIIPTVYFLQEAKPYFNMKKSLSKKIVFFFRLIYSFIYNSLTYMLAQIVGFGTWFFPQNKWNKTVHSVQYEDLEGE</sequence>
<dbReference type="GO" id="GO:0016757">
    <property type="term" value="F:glycosyltransferase activity"/>
    <property type="evidence" value="ECO:0007669"/>
    <property type="project" value="UniProtKB-KW"/>
</dbReference>
<evidence type="ECO:0000256" key="3">
    <source>
        <dbReference type="ARBA" id="ARBA00022679"/>
    </source>
</evidence>
<evidence type="ECO:0000313" key="5">
    <source>
        <dbReference type="EMBL" id="QDJ27855.1"/>
    </source>
</evidence>
<dbReference type="Proteomes" id="UP000516280">
    <property type="component" value="Chromosome"/>
</dbReference>
<dbReference type="PANTHER" id="PTHR43630">
    <property type="entry name" value="POLY-BETA-1,6-N-ACETYL-D-GLUCOSAMINE SYNTHASE"/>
    <property type="match status" value="1"/>
</dbReference>
<proteinExistence type="inferred from homology"/>
<accession>A0A7L4WEZ3</accession>
<keyword evidence="4" id="KW-0812">Transmembrane</keyword>
<name>A0A7L4WEZ3_9LACT</name>
<keyword evidence="4" id="KW-1133">Transmembrane helix</keyword>
<dbReference type="Pfam" id="PF13641">
    <property type="entry name" value="Glyco_tranf_2_3"/>
    <property type="match status" value="1"/>
</dbReference>
<feature type="transmembrane region" description="Helical" evidence="4">
    <location>
        <begin position="347"/>
        <end position="370"/>
    </location>
</feature>
<keyword evidence="2" id="KW-0328">Glycosyltransferase</keyword>
<evidence type="ECO:0000256" key="4">
    <source>
        <dbReference type="SAM" id="Phobius"/>
    </source>
</evidence>
<dbReference type="InterPro" id="IPR029044">
    <property type="entry name" value="Nucleotide-diphossugar_trans"/>
</dbReference>
<dbReference type="Gene3D" id="3.90.550.10">
    <property type="entry name" value="Spore Coat Polysaccharide Biosynthesis Protein SpsA, Chain A"/>
    <property type="match status" value="1"/>
</dbReference>
<dbReference type="CDD" id="cd06438">
    <property type="entry name" value="EpsO_like"/>
    <property type="match status" value="1"/>
</dbReference>
<evidence type="ECO:0000256" key="2">
    <source>
        <dbReference type="ARBA" id="ARBA00022676"/>
    </source>
</evidence>
<evidence type="ECO:0000256" key="1">
    <source>
        <dbReference type="ARBA" id="ARBA00006739"/>
    </source>
</evidence>
<dbReference type="PANTHER" id="PTHR43630:SF1">
    <property type="entry name" value="POLY-BETA-1,6-N-ACETYL-D-GLUCOSAMINE SYNTHASE"/>
    <property type="match status" value="1"/>
</dbReference>
<feature type="transmembrane region" description="Helical" evidence="4">
    <location>
        <begin position="390"/>
        <end position="417"/>
    </location>
</feature>